<dbReference type="SUPFAM" id="SSF89082">
    <property type="entry name" value="Antibiotic binding domain of TipA-like multidrug resistance regulators"/>
    <property type="match status" value="1"/>
</dbReference>
<dbReference type="GO" id="GO:0003700">
    <property type="term" value="F:DNA-binding transcription factor activity"/>
    <property type="evidence" value="ECO:0007669"/>
    <property type="project" value="InterPro"/>
</dbReference>
<dbReference type="PRINTS" id="PR00040">
    <property type="entry name" value="HTHMERR"/>
</dbReference>
<gene>
    <name evidence="7" type="ordered locus">Deipr_1419</name>
</gene>
<dbReference type="PANTHER" id="PTHR30204">
    <property type="entry name" value="REDOX-CYCLING DRUG-SENSING TRANSCRIPTIONAL ACTIVATOR SOXR"/>
    <property type="match status" value="1"/>
</dbReference>
<proteinExistence type="predicted"/>
<keyword evidence="4" id="KW-0804">Transcription</keyword>
<evidence type="ECO:0000313" key="8">
    <source>
        <dbReference type="Proteomes" id="UP000007718"/>
    </source>
</evidence>
<dbReference type="Proteomes" id="UP000007718">
    <property type="component" value="Chromosome"/>
</dbReference>
<evidence type="ECO:0000256" key="3">
    <source>
        <dbReference type="ARBA" id="ARBA00023159"/>
    </source>
</evidence>
<dbReference type="InterPro" id="IPR012925">
    <property type="entry name" value="TipAS_dom"/>
</dbReference>
<dbReference type="Pfam" id="PF07739">
    <property type="entry name" value="TipAS"/>
    <property type="match status" value="1"/>
</dbReference>
<dbReference type="InterPro" id="IPR009061">
    <property type="entry name" value="DNA-bd_dom_put_sf"/>
</dbReference>
<dbReference type="InterPro" id="IPR036244">
    <property type="entry name" value="TipA-like_antibiotic-bd"/>
</dbReference>
<accession>F0RJJ1</accession>
<dbReference type="PROSITE" id="PS50937">
    <property type="entry name" value="HTH_MERR_2"/>
    <property type="match status" value="1"/>
</dbReference>
<feature type="domain" description="HTH merR-type" evidence="6">
    <location>
        <begin position="8"/>
        <end position="77"/>
    </location>
</feature>
<dbReference type="AlphaFoldDB" id="F0RJJ1"/>
<keyword evidence="3" id="KW-0010">Activator</keyword>
<dbReference type="KEGG" id="dpt:Deipr_1419"/>
<dbReference type="EMBL" id="CP002536">
    <property type="protein sequence ID" value="ADY26561.1"/>
    <property type="molecule type" value="Genomic_DNA"/>
</dbReference>
<reference evidence="7 8" key="2">
    <citation type="journal article" date="2012" name="Stand. Genomic Sci.">
        <title>Complete genome sequence of the orange-red pigmented, radioresistant Deinococcus proteolyticus type strain (MRP(T)).</title>
        <authorList>
            <person name="Copeland A."/>
            <person name="Zeytun A."/>
            <person name="Yassawong M."/>
            <person name="Nolan M."/>
            <person name="Lucas S."/>
            <person name="Hammon N."/>
            <person name="Deshpande S."/>
            <person name="Cheng J.F."/>
            <person name="Han C."/>
            <person name="Tapia R."/>
            <person name="Goodwin L.A."/>
            <person name="Pitluck S."/>
            <person name="Mavromatis K."/>
            <person name="Liolios K."/>
            <person name="Pagani I."/>
            <person name="Ivanova N."/>
            <person name="Mikhailova N."/>
            <person name="Pati A."/>
            <person name="Chen A."/>
            <person name="Palaniappan K."/>
            <person name="Land M."/>
            <person name="Hauser L."/>
            <person name="Jeffries C.D."/>
            <person name="Brambilla E.M."/>
            <person name="Rohde M."/>
            <person name="Sikorski J."/>
            <person name="Pukall R."/>
            <person name="Goker M."/>
            <person name="Detter J.C."/>
            <person name="Woyke T."/>
            <person name="Bristow J."/>
            <person name="Eisen J.A."/>
            <person name="Markowitz V."/>
            <person name="Hugenholtz P."/>
            <person name="Kyrpides N.C."/>
            <person name="Klenk H.P."/>
            <person name="Lapidus A."/>
        </authorList>
    </citation>
    <scope>NUCLEOTIDE SEQUENCE [LARGE SCALE GENOMIC DNA]</scope>
    <source>
        <strain evidence="8">ATCC 35074 / DSM 20540 / JCM 6276 / NBRC 101906 / NCIMB 13154 / VKM Ac-1939 / CCM 2703 / MRP</strain>
    </source>
</reference>
<evidence type="ECO:0000256" key="4">
    <source>
        <dbReference type="ARBA" id="ARBA00023163"/>
    </source>
</evidence>
<evidence type="ECO:0000256" key="1">
    <source>
        <dbReference type="ARBA" id="ARBA00023015"/>
    </source>
</evidence>
<dbReference type="GO" id="GO:0003677">
    <property type="term" value="F:DNA binding"/>
    <property type="evidence" value="ECO:0007669"/>
    <property type="project" value="UniProtKB-KW"/>
</dbReference>
<evidence type="ECO:0000259" key="6">
    <source>
        <dbReference type="PROSITE" id="PS50937"/>
    </source>
</evidence>
<dbReference type="OrthoDB" id="9814833at2"/>
<keyword evidence="1" id="KW-0805">Transcription regulation</keyword>
<name>F0RJJ1_DEIPM</name>
<dbReference type="SUPFAM" id="SSF46955">
    <property type="entry name" value="Putative DNA-binding domain"/>
    <property type="match status" value="1"/>
</dbReference>
<reference evidence="8" key="1">
    <citation type="submission" date="2011-02" db="EMBL/GenBank/DDBJ databases">
        <title>The complete sequence of chromosome of Deinococcus proteolyticus DSM 20540.</title>
        <authorList>
            <consortium name="US DOE Joint Genome Institute (JGI-PGF)"/>
            <person name="Lucas S."/>
            <person name="Copeland A."/>
            <person name="Lapidus A."/>
            <person name="Bruce D."/>
            <person name="Goodwin L."/>
            <person name="Pitluck S."/>
            <person name="Kyrpides N."/>
            <person name="Mavromatis K."/>
            <person name="Pagani I."/>
            <person name="Ivanova N."/>
            <person name="Ovchinnikova G."/>
            <person name="Zeytun A."/>
            <person name="Detter J.C."/>
            <person name="Han C."/>
            <person name="Land M."/>
            <person name="Hauser L."/>
            <person name="Markowitz V."/>
            <person name="Cheng J.-F."/>
            <person name="Hugenholtz P."/>
            <person name="Woyke T."/>
            <person name="Wu D."/>
            <person name="Pukall R."/>
            <person name="Steenblock K."/>
            <person name="Brambilla E."/>
            <person name="Klenk H.-P."/>
            <person name="Eisen J.A."/>
        </authorList>
    </citation>
    <scope>NUCLEOTIDE SEQUENCE [LARGE SCALE GENOMIC DNA]</scope>
    <source>
        <strain evidence="8">ATCC 35074 / DSM 20540 / JCM 6276 / NBRC 101906 / NCIMB 13154 / VKM Ac-1939 / CCM 2703 / MRP</strain>
    </source>
</reference>
<evidence type="ECO:0000256" key="2">
    <source>
        <dbReference type="ARBA" id="ARBA00023125"/>
    </source>
</evidence>
<keyword evidence="2" id="KW-0238">DNA-binding</keyword>
<dbReference type="SMART" id="SM00422">
    <property type="entry name" value="HTH_MERR"/>
    <property type="match status" value="1"/>
</dbReference>
<dbReference type="CDD" id="cd01106">
    <property type="entry name" value="HTH_TipAL-Mta"/>
    <property type="match status" value="1"/>
</dbReference>
<dbReference type="eggNOG" id="COG0789">
    <property type="taxonomic scope" value="Bacteria"/>
</dbReference>
<keyword evidence="5" id="KW-0175">Coiled coil</keyword>
<evidence type="ECO:0000256" key="5">
    <source>
        <dbReference type="SAM" id="Coils"/>
    </source>
</evidence>
<feature type="coiled-coil region" evidence="5">
    <location>
        <begin position="83"/>
        <end position="110"/>
    </location>
</feature>
<dbReference type="InterPro" id="IPR000551">
    <property type="entry name" value="MerR-type_HTH_dom"/>
</dbReference>
<keyword evidence="8" id="KW-1185">Reference proteome</keyword>
<dbReference type="HOGENOM" id="CLU_060077_0_6_0"/>
<organism evidence="7 8">
    <name type="scientific">Deinococcus proteolyticus (strain ATCC 35074 / DSM 20540 / JCM 6276 / NBRC 101906 / NCIMB 13154 / VKM Ac-1939 / CCM 2703 / MRP)</name>
    <dbReference type="NCBI Taxonomy" id="693977"/>
    <lineage>
        <taxon>Bacteria</taxon>
        <taxon>Thermotogati</taxon>
        <taxon>Deinococcota</taxon>
        <taxon>Deinococci</taxon>
        <taxon>Deinococcales</taxon>
        <taxon>Deinococcaceae</taxon>
        <taxon>Deinococcus</taxon>
    </lineage>
</organism>
<dbReference type="InterPro" id="IPR047057">
    <property type="entry name" value="MerR_fam"/>
</dbReference>
<dbReference type="Gene3D" id="1.10.1660.10">
    <property type="match status" value="1"/>
</dbReference>
<dbReference type="RefSeq" id="WP_013615170.1">
    <property type="nucleotide sequence ID" value="NC_015161.1"/>
</dbReference>
<protein>
    <submittedName>
        <fullName evidence="7">Antibiotic resistance transcriptional regulator, MerR family</fullName>
    </submittedName>
</protein>
<sequence length="256" mass="29236">MTSEQQTFWTVGEVSTLTRVSVRTLHHYDQIGLLSPIDRTESGYRLYQNHDLARLWEILAYRELGLPLARIAEVLEADETVRKQLLSAQAVALNTQLAETKRQLQAISRLLRGEDMNSADAIRQIFQDFNPADYEAETQQRWGQTDAYRQSSERTARYGKAEWEQIKAEGDAINARAVALMDAGHLPDSPEALALAQAQRDYFARWFYDPSPSMMADLAQLWLSDERFAKNYNRVRAGLAEFLSAAVLHWAAEQQK</sequence>
<dbReference type="Pfam" id="PF00376">
    <property type="entry name" value="MerR"/>
    <property type="match status" value="1"/>
</dbReference>
<dbReference type="PROSITE" id="PS00552">
    <property type="entry name" value="HTH_MERR_1"/>
    <property type="match status" value="1"/>
</dbReference>
<dbReference type="PANTHER" id="PTHR30204:SF90">
    <property type="entry name" value="HTH-TYPE TRANSCRIPTIONAL ACTIVATOR MTA"/>
    <property type="match status" value="1"/>
</dbReference>
<dbReference type="Gene3D" id="1.10.490.50">
    <property type="entry name" value="Antibiotic binding domain of TipA-like multidrug resistance regulators"/>
    <property type="match status" value="1"/>
</dbReference>
<evidence type="ECO:0000313" key="7">
    <source>
        <dbReference type="EMBL" id="ADY26561.1"/>
    </source>
</evidence>
<dbReference type="STRING" id="693977.Deipr_1419"/>